<evidence type="ECO:0000256" key="1">
    <source>
        <dbReference type="SAM" id="Coils"/>
    </source>
</evidence>
<protein>
    <recommendedName>
        <fullName evidence="5">Myosin heavy chain</fullName>
    </recommendedName>
</protein>
<dbReference type="Pfam" id="PF11283">
    <property type="entry name" value="DUF3084"/>
    <property type="match status" value="1"/>
</dbReference>
<dbReference type="RefSeq" id="WP_011131885.1">
    <property type="nucleotide sequence ID" value="NC_005072.1"/>
</dbReference>
<proteinExistence type="predicted"/>
<evidence type="ECO:0000256" key="2">
    <source>
        <dbReference type="SAM" id="Phobius"/>
    </source>
</evidence>
<dbReference type="InterPro" id="IPR021435">
    <property type="entry name" value="DUF3084"/>
</dbReference>
<reference evidence="3 4" key="1">
    <citation type="journal article" date="2003" name="Nature">
        <title>Genome divergence in two Prochlorococcus ecotypes reflects oceanic niche differentiation.</title>
        <authorList>
            <person name="Rocap G."/>
            <person name="Larimer F.W."/>
            <person name="Lamerdin J.E."/>
            <person name="Malfatti S."/>
            <person name="Chain P."/>
            <person name="Ahlgren N.A."/>
            <person name="Arellano A."/>
            <person name="Coleman M."/>
            <person name="Hauser L."/>
            <person name="Hess W.R."/>
            <person name="Johnson Z.I."/>
            <person name="Land M.L."/>
            <person name="Lindell D."/>
            <person name="Post A.F."/>
            <person name="Regala W."/>
            <person name="Shah M."/>
            <person name="Shaw S.L."/>
            <person name="Steglich C."/>
            <person name="Sullivan M.B."/>
            <person name="Ting C.S."/>
            <person name="Tolonen A."/>
            <person name="Webb E.A."/>
            <person name="Zinser E.R."/>
            <person name="Chisholm S.W."/>
        </authorList>
    </citation>
    <scope>NUCLEOTIDE SEQUENCE [LARGE SCALE GENOMIC DNA]</scope>
    <source>
        <strain evidence="4">CCMP1986 / NIES-2087 / MED4</strain>
    </source>
</reference>
<keyword evidence="2" id="KW-1133">Transmembrane helix</keyword>
<dbReference type="OrthoDB" id="9812848at2"/>
<dbReference type="EMBL" id="BX548174">
    <property type="protein sequence ID" value="CAE18706.1"/>
    <property type="molecule type" value="Genomic_DNA"/>
</dbReference>
<evidence type="ECO:0000313" key="3">
    <source>
        <dbReference type="EMBL" id="CAE18706.1"/>
    </source>
</evidence>
<organism evidence="3 4">
    <name type="scientific">Prochlorococcus marinus subsp. pastoris (strain CCMP1986 / NIES-2087 / MED4)</name>
    <dbReference type="NCBI Taxonomy" id="59919"/>
    <lineage>
        <taxon>Bacteria</taxon>
        <taxon>Bacillati</taxon>
        <taxon>Cyanobacteriota</taxon>
        <taxon>Cyanophyceae</taxon>
        <taxon>Synechococcales</taxon>
        <taxon>Prochlorococcaceae</taxon>
        <taxon>Prochlorococcus</taxon>
    </lineage>
</organism>
<dbReference type="STRING" id="59919.PMM0247"/>
<evidence type="ECO:0008006" key="5">
    <source>
        <dbReference type="Google" id="ProtNLM"/>
    </source>
</evidence>
<dbReference type="HOGENOM" id="CLU_033222_0_0_3"/>
<evidence type="ECO:0000313" key="4">
    <source>
        <dbReference type="Proteomes" id="UP000001026"/>
    </source>
</evidence>
<keyword evidence="1" id="KW-0175">Coiled coil</keyword>
<name>Q7V345_PROMP</name>
<feature type="coiled-coil region" evidence="1">
    <location>
        <begin position="84"/>
        <end position="125"/>
    </location>
</feature>
<keyword evidence="2" id="KW-0472">Membrane</keyword>
<feature type="transmembrane region" description="Helical" evidence="2">
    <location>
        <begin position="45"/>
        <end position="66"/>
    </location>
</feature>
<dbReference type="Proteomes" id="UP000001026">
    <property type="component" value="Chromosome"/>
</dbReference>
<gene>
    <name evidence="3" type="ordered locus">PMM0247</name>
</gene>
<sequence>MSGWLFIIFLLLLGGLISTLGDLLGSKIGKARFSILKLRPKKTAILITILTGSLISASSLFLMILVNRQLRVGLFRLGDLQKKLQESKQVLIPLEKEREKLENKIKAKETEFKQLERNIIALRSGKFVIRSGQSLIISEISSSNLKDIKSKIEKIIINANRYTHKIVKPKNKEVKNLLLLRKNHIEEMQNIILKGGNWVINIKSVRNVLTGENFVYAFPEITENKIIVRKGEKITKIDFKQEDFNKKDFGDKVNFLLSSSLAEIKRRGSLVNEIKLRGDSIKELRDFLNKNDKTNFELEAVSLFNSKTAQPVIVELNVNYPES</sequence>
<keyword evidence="2" id="KW-0812">Transmembrane</keyword>
<dbReference type="eggNOG" id="COG4372">
    <property type="taxonomic scope" value="Bacteria"/>
</dbReference>
<dbReference type="KEGG" id="pmm:PMM0247"/>
<dbReference type="AlphaFoldDB" id="Q7V345"/>
<accession>Q7V345</accession>